<dbReference type="InterPro" id="IPR039455">
    <property type="entry name" value="EPFL"/>
</dbReference>
<sequence length="126" mass="14349">MRWSSRTMSLNHELLQTTAVFIFILHLLCFQASCFHQQPPSTLQRGVVTEEKMRLGSRPPSCYNRCSECHPCMAVQVPTTPIQPGNGPLVPLNKHDKFLSSTTSKKYTNYKPLGWKCRCGNHLFNP</sequence>
<comment type="caution">
    <text evidence="7">The sequence shown here is derived from an EMBL/GenBank/DDBJ whole genome shotgun (WGS) entry which is preliminary data.</text>
</comment>
<feature type="chain" id="PRO_5033100907" description="Epidermal patterning factor-like protein" evidence="6">
    <location>
        <begin position="35"/>
        <end position="126"/>
    </location>
</feature>
<name>A0A835I0T7_9MAGN</name>
<evidence type="ECO:0000256" key="5">
    <source>
        <dbReference type="ARBA" id="ARBA00023157"/>
    </source>
</evidence>
<proteinExistence type="inferred from homology"/>
<accession>A0A835I0T7</accession>
<dbReference type="PANTHER" id="PTHR33109:SF102">
    <property type="entry name" value="EPIDERMAL PATTERNING FACTOR-LIKE PROTEIN 1"/>
    <property type="match status" value="1"/>
</dbReference>
<organism evidence="7 8">
    <name type="scientific">Coptis chinensis</name>
    <dbReference type="NCBI Taxonomy" id="261450"/>
    <lineage>
        <taxon>Eukaryota</taxon>
        <taxon>Viridiplantae</taxon>
        <taxon>Streptophyta</taxon>
        <taxon>Embryophyta</taxon>
        <taxon>Tracheophyta</taxon>
        <taxon>Spermatophyta</taxon>
        <taxon>Magnoliopsida</taxon>
        <taxon>Ranunculales</taxon>
        <taxon>Ranunculaceae</taxon>
        <taxon>Coptidoideae</taxon>
        <taxon>Coptis</taxon>
    </lineage>
</organism>
<dbReference type="OrthoDB" id="1922142at2759"/>
<evidence type="ECO:0000256" key="6">
    <source>
        <dbReference type="RuleBase" id="RU367102"/>
    </source>
</evidence>
<evidence type="ECO:0000256" key="2">
    <source>
        <dbReference type="ARBA" id="ARBA00008127"/>
    </source>
</evidence>
<evidence type="ECO:0000256" key="3">
    <source>
        <dbReference type="ARBA" id="ARBA00022525"/>
    </source>
</evidence>
<protein>
    <recommendedName>
        <fullName evidence="6">Epidermal patterning factor-like protein</fullName>
    </recommendedName>
</protein>
<evidence type="ECO:0000313" key="7">
    <source>
        <dbReference type="EMBL" id="KAF9607908.1"/>
    </source>
</evidence>
<dbReference type="GO" id="GO:0010052">
    <property type="term" value="P:guard cell differentiation"/>
    <property type="evidence" value="ECO:0007669"/>
    <property type="project" value="UniProtKB-UniRule"/>
</dbReference>
<dbReference type="PANTHER" id="PTHR33109">
    <property type="entry name" value="EPIDERMAL PATTERNING FACTOR-LIKE PROTEIN 4"/>
    <property type="match status" value="1"/>
</dbReference>
<dbReference type="GO" id="GO:0005576">
    <property type="term" value="C:extracellular region"/>
    <property type="evidence" value="ECO:0007669"/>
    <property type="project" value="UniProtKB-SubCell"/>
</dbReference>
<evidence type="ECO:0000313" key="8">
    <source>
        <dbReference type="Proteomes" id="UP000631114"/>
    </source>
</evidence>
<comment type="similarity">
    <text evidence="2 6">Belongs to the plant cysteine rich small secretory peptide family. Epidermal patterning factor subfamily.</text>
</comment>
<keyword evidence="5" id="KW-1015">Disulfide bond</keyword>
<reference evidence="7 8" key="1">
    <citation type="submission" date="2020-10" db="EMBL/GenBank/DDBJ databases">
        <title>The Coptis chinensis genome and diversification of protoberbering-type alkaloids.</title>
        <authorList>
            <person name="Wang B."/>
            <person name="Shu S."/>
            <person name="Song C."/>
            <person name="Liu Y."/>
        </authorList>
    </citation>
    <scope>NUCLEOTIDE SEQUENCE [LARGE SCALE GENOMIC DNA]</scope>
    <source>
        <strain evidence="7">HL-2020</strain>
        <tissue evidence="7">Leaf</tissue>
    </source>
</reference>
<comment type="subcellular location">
    <subcellularLocation>
        <location evidence="1 6">Secreted</location>
    </subcellularLocation>
</comment>
<keyword evidence="4 6" id="KW-0732">Signal</keyword>
<gene>
    <name evidence="7" type="ORF">IFM89_003722</name>
</gene>
<keyword evidence="6" id="KW-0217">Developmental protein</keyword>
<dbReference type="AlphaFoldDB" id="A0A835I0T7"/>
<dbReference type="Pfam" id="PF17181">
    <property type="entry name" value="EPF"/>
    <property type="match status" value="1"/>
</dbReference>
<evidence type="ECO:0000256" key="1">
    <source>
        <dbReference type="ARBA" id="ARBA00004613"/>
    </source>
</evidence>
<keyword evidence="3 6" id="KW-0964">Secreted</keyword>
<evidence type="ECO:0000256" key="4">
    <source>
        <dbReference type="ARBA" id="ARBA00022729"/>
    </source>
</evidence>
<dbReference type="Proteomes" id="UP000631114">
    <property type="component" value="Unassembled WGS sequence"/>
</dbReference>
<comment type="function">
    <text evidence="6">Controls stomatal patterning.</text>
</comment>
<dbReference type="EMBL" id="JADFTS010000004">
    <property type="protein sequence ID" value="KAF9607908.1"/>
    <property type="molecule type" value="Genomic_DNA"/>
</dbReference>
<feature type="signal peptide" evidence="6">
    <location>
        <begin position="1"/>
        <end position="34"/>
    </location>
</feature>
<keyword evidence="8" id="KW-1185">Reference proteome</keyword>